<feature type="non-terminal residue" evidence="1">
    <location>
        <position position="115"/>
    </location>
</feature>
<accession>A0ABV0VKX4</accession>
<organism evidence="1 2">
    <name type="scientific">Ilyodon furcidens</name>
    <name type="common">goldbreast splitfin</name>
    <dbReference type="NCBI Taxonomy" id="33524"/>
    <lineage>
        <taxon>Eukaryota</taxon>
        <taxon>Metazoa</taxon>
        <taxon>Chordata</taxon>
        <taxon>Craniata</taxon>
        <taxon>Vertebrata</taxon>
        <taxon>Euteleostomi</taxon>
        <taxon>Actinopterygii</taxon>
        <taxon>Neopterygii</taxon>
        <taxon>Teleostei</taxon>
        <taxon>Neoteleostei</taxon>
        <taxon>Acanthomorphata</taxon>
        <taxon>Ovalentaria</taxon>
        <taxon>Atherinomorphae</taxon>
        <taxon>Cyprinodontiformes</taxon>
        <taxon>Goodeidae</taxon>
        <taxon>Ilyodon</taxon>
    </lineage>
</organism>
<feature type="non-terminal residue" evidence="1">
    <location>
        <position position="1"/>
    </location>
</feature>
<name>A0ABV0VKX4_9TELE</name>
<sequence>VPAGPRMLEEQSVCNILLLHLLRYWAVLLPVKEEVLMTPSAASSSPPPPTLSALSQFEVQPNGYGSERNSMGRLEEEITLISGNFASELTLQMQLQLYRYSSSMMDGWMDGWMHR</sequence>
<proteinExistence type="predicted"/>
<keyword evidence="2" id="KW-1185">Reference proteome</keyword>
<evidence type="ECO:0000313" key="2">
    <source>
        <dbReference type="Proteomes" id="UP001482620"/>
    </source>
</evidence>
<reference evidence="1 2" key="1">
    <citation type="submission" date="2021-06" db="EMBL/GenBank/DDBJ databases">
        <authorList>
            <person name="Palmer J.M."/>
        </authorList>
    </citation>
    <scope>NUCLEOTIDE SEQUENCE [LARGE SCALE GENOMIC DNA]</scope>
    <source>
        <strain evidence="2">if_2019</strain>
        <tissue evidence="1">Muscle</tissue>
    </source>
</reference>
<comment type="caution">
    <text evidence="1">The sequence shown here is derived from an EMBL/GenBank/DDBJ whole genome shotgun (WGS) entry which is preliminary data.</text>
</comment>
<protein>
    <submittedName>
        <fullName evidence="1">Uncharacterized protein</fullName>
    </submittedName>
</protein>
<evidence type="ECO:0000313" key="1">
    <source>
        <dbReference type="EMBL" id="MEQ2257382.1"/>
    </source>
</evidence>
<gene>
    <name evidence="1" type="ORF">ILYODFUR_034280</name>
</gene>
<dbReference type="EMBL" id="JAHRIQ010110387">
    <property type="protein sequence ID" value="MEQ2257382.1"/>
    <property type="molecule type" value="Genomic_DNA"/>
</dbReference>
<dbReference type="Proteomes" id="UP001482620">
    <property type="component" value="Unassembled WGS sequence"/>
</dbReference>